<dbReference type="EMBL" id="QGKY02001250">
    <property type="protein sequence ID" value="KAF2563130.1"/>
    <property type="molecule type" value="Genomic_DNA"/>
</dbReference>
<evidence type="ECO:0000256" key="1">
    <source>
        <dbReference type="SAM" id="Phobius"/>
    </source>
</evidence>
<feature type="transmembrane region" description="Helical" evidence="1">
    <location>
        <begin position="28"/>
        <end position="53"/>
    </location>
</feature>
<name>A0A8S9HZL8_BRACR</name>
<gene>
    <name evidence="2" type="ORF">F2Q70_00018603</name>
</gene>
<organism evidence="2">
    <name type="scientific">Brassica cretica</name>
    <name type="common">Mustard</name>
    <dbReference type="NCBI Taxonomy" id="69181"/>
    <lineage>
        <taxon>Eukaryota</taxon>
        <taxon>Viridiplantae</taxon>
        <taxon>Streptophyta</taxon>
        <taxon>Embryophyta</taxon>
        <taxon>Tracheophyta</taxon>
        <taxon>Spermatophyta</taxon>
        <taxon>Magnoliopsida</taxon>
        <taxon>eudicotyledons</taxon>
        <taxon>Gunneridae</taxon>
        <taxon>Pentapetalae</taxon>
        <taxon>rosids</taxon>
        <taxon>malvids</taxon>
        <taxon>Brassicales</taxon>
        <taxon>Brassicaceae</taxon>
        <taxon>Brassiceae</taxon>
        <taxon>Brassica</taxon>
    </lineage>
</organism>
<proteinExistence type="predicted"/>
<keyword evidence="1" id="KW-1133">Transmembrane helix</keyword>
<reference evidence="2" key="1">
    <citation type="submission" date="2019-12" db="EMBL/GenBank/DDBJ databases">
        <title>Genome sequencing and annotation of Brassica cretica.</title>
        <authorList>
            <person name="Studholme D.J."/>
            <person name="Sarris P.F."/>
        </authorList>
    </citation>
    <scope>NUCLEOTIDE SEQUENCE</scope>
    <source>
        <strain evidence="2">PFS-102/07</strain>
        <tissue evidence="2">Leaf</tissue>
    </source>
</reference>
<comment type="caution">
    <text evidence="2">The sequence shown here is derived from an EMBL/GenBank/DDBJ whole genome shotgun (WGS) entry which is preliminary data.</text>
</comment>
<keyword evidence="1" id="KW-0472">Membrane</keyword>
<sequence length="124" mass="13380">MMVLVEEERSIEEELLELSNQTDASGCRITACVILSTFVAVCGSFSFGVAIGYTSGAEIGIMKDMGLSIAEISSIPNDSNQSPTLLNTNTPTCAALLLQLTRVFPFLQILLHPLQVSDHDFTNL</sequence>
<evidence type="ECO:0000313" key="2">
    <source>
        <dbReference type="EMBL" id="KAF2563130.1"/>
    </source>
</evidence>
<accession>A0A8S9HZL8</accession>
<dbReference type="AlphaFoldDB" id="A0A8S9HZL8"/>
<keyword evidence="1" id="KW-0812">Transmembrane</keyword>
<evidence type="ECO:0008006" key="3">
    <source>
        <dbReference type="Google" id="ProtNLM"/>
    </source>
</evidence>
<protein>
    <recommendedName>
        <fullName evidence="3">Major facilitator superfamily (MFS) profile domain-containing protein</fullName>
    </recommendedName>
</protein>